<reference evidence="3 4" key="1">
    <citation type="submission" date="2018-09" db="EMBL/GenBank/DDBJ databases">
        <title>Paenibacillus aracenensis nov. sp. isolated from a cave in southern Spain.</title>
        <authorList>
            <person name="Jurado V."/>
            <person name="Gutierrez-Patricio S."/>
            <person name="Gonzalez-Pimentel J.L."/>
            <person name="Miller A.Z."/>
            <person name="Laiz L."/>
            <person name="Saiz-Jimenez C."/>
        </authorList>
    </citation>
    <scope>NUCLEOTIDE SEQUENCE [LARGE SCALE GENOMIC DNA]</scope>
    <source>
        <strain evidence="3 4">JCM 19203</strain>
    </source>
</reference>
<protein>
    <submittedName>
        <fullName evidence="3">Sporulation protein YunB</fullName>
    </submittedName>
</protein>
<organism evidence="3 4">
    <name type="scientific">Paenibacillus pinisoli</name>
    <dbReference type="NCBI Taxonomy" id="1276110"/>
    <lineage>
        <taxon>Bacteria</taxon>
        <taxon>Bacillati</taxon>
        <taxon>Bacillota</taxon>
        <taxon>Bacilli</taxon>
        <taxon>Bacillales</taxon>
        <taxon>Paenibacillaceae</taxon>
        <taxon>Paenibacillus</taxon>
    </lineage>
</organism>
<dbReference type="Proteomes" id="UP000267798">
    <property type="component" value="Unassembled WGS sequence"/>
</dbReference>
<dbReference type="Pfam" id="PF09560">
    <property type="entry name" value="Spore_YunB"/>
    <property type="match status" value="1"/>
</dbReference>
<keyword evidence="2" id="KW-1133">Transmembrane helix</keyword>
<evidence type="ECO:0000313" key="4">
    <source>
        <dbReference type="Proteomes" id="UP000267798"/>
    </source>
</evidence>
<feature type="transmembrane region" description="Helical" evidence="2">
    <location>
        <begin position="55"/>
        <end position="74"/>
    </location>
</feature>
<feature type="compositionally biased region" description="Basic and acidic residues" evidence="1">
    <location>
        <begin position="285"/>
        <end position="294"/>
    </location>
</feature>
<sequence length="303" mass="33940">MKWSGKTQSGGKSAGWGKRQPIFQFRRSSRKAQVSSWGTKHKEARPRRRFRKRSLLLLMLVFMLLFTVPSFIFIERNLRPPLMNIAKVRVKQVATQAINKAITEQVARKSDQEKLIDWKMNGNGKISGFMLNYAEHMSITSETIETVQSTLKEIKDIPEHIPIGHALNSAIISSFGPRVPVKFEPVGAVKVELSTRERNAAINMVLVEVYIKVVAEVSIIIPFDTEPELVETEIPISYLLVVGDVPMYYYDSSGKAVGENAPQAPNISVPISPGTGVTTSPDTEEEKKKEEEGHSSLFQMQAE</sequence>
<keyword evidence="2" id="KW-0812">Transmembrane</keyword>
<feature type="region of interest" description="Disordered" evidence="1">
    <location>
        <begin position="261"/>
        <end position="303"/>
    </location>
</feature>
<accession>A0A3A6PQK9</accession>
<dbReference type="EMBL" id="QXQB01000001">
    <property type="protein sequence ID" value="RJX41886.1"/>
    <property type="molecule type" value="Genomic_DNA"/>
</dbReference>
<evidence type="ECO:0000256" key="2">
    <source>
        <dbReference type="SAM" id="Phobius"/>
    </source>
</evidence>
<comment type="caution">
    <text evidence="3">The sequence shown here is derived from an EMBL/GenBank/DDBJ whole genome shotgun (WGS) entry which is preliminary data.</text>
</comment>
<keyword evidence="2" id="KW-0472">Membrane</keyword>
<gene>
    <name evidence="3" type="primary">yunB</name>
    <name evidence="3" type="ORF">D3P09_06940</name>
</gene>
<proteinExistence type="predicted"/>
<dbReference type="InterPro" id="IPR014197">
    <property type="entry name" value="Sporulation_prot_YunB"/>
</dbReference>
<dbReference type="NCBIfam" id="TIGR02832">
    <property type="entry name" value="spo_yunB"/>
    <property type="match status" value="1"/>
</dbReference>
<evidence type="ECO:0000256" key="1">
    <source>
        <dbReference type="SAM" id="MobiDB-lite"/>
    </source>
</evidence>
<evidence type="ECO:0000313" key="3">
    <source>
        <dbReference type="EMBL" id="RJX41886.1"/>
    </source>
</evidence>
<name>A0A3A6PQK9_9BACL</name>
<dbReference type="AlphaFoldDB" id="A0A3A6PQK9"/>
<keyword evidence="4" id="KW-1185">Reference proteome</keyword>
<dbReference type="OrthoDB" id="1649278at2"/>